<protein>
    <submittedName>
        <fullName evidence="1">Uncharacterized protein</fullName>
    </submittedName>
</protein>
<accession>A0A2W5MBV0</accession>
<dbReference type="EMBL" id="QFPO01000004">
    <property type="protein sequence ID" value="PZQ17307.1"/>
    <property type="molecule type" value="Genomic_DNA"/>
</dbReference>
<name>A0A2W5MBV0_9GAMM</name>
<sequence>MAVVEIGNEVDGLDELMQADGPLYRWKAIDSPKGFVWYELQVDSAGSESRAARTAWSVLSALQRLADQDRLPDFRIVSGGEWLNMAPIDTQAADESRLPPL</sequence>
<gene>
    <name evidence="1" type="ORF">DI564_05700</name>
</gene>
<dbReference type="Proteomes" id="UP000249046">
    <property type="component" value="Unassembled WGS sequence"/>
</dbReference>
<proteinExistence type="predicted"/>
<evidence type="ECO:0000313" key="1">
    <source>
        <dbReference type="EMBL" id="PZQ17307.1"/>
    </source>
</evidence>
<evidence type="ECO:0000313" key="2">
    <source>
        <dbReference type="Proteomes" id="UP000249046"/>
    </source>
</evidence>
<dbReference type="AlphaFoldDB" id="A0A2W5MBV0"/>
<organism evidence="1 2">
    <name type="scientific">Rhodanobacter denitrificans</name>
    <dbReference type="NCBI Taxonomy" id="666685"/>
    <lineage>
        <taxon>Bacteria</taxon>
        <taxon>Pseudomonadati</taxon>
        <taxon>Pseudomonadota</taxon>
        <taxon>Gammaproteobacteria</taxon>
        <taxon>Lysobacterales</taxon>
        <taxon>Rhodanobacteraceae</taxon>
        <taxon>Rhodanobacter</taxon>
    </lineage>
</organism>
<reference evidence="1 2" key="1">
    <citation type="submission" date="2017-08" db="EMBL/GenBank/DDBJ databases">
        <title>Infants hospitalized years apart are colonized by the same room-sourced microbial strains.</title>
        <authorList>
            <person name="Brooks B."/>
            <person name="Olm M.R."/>
            <person name="Firek B.A."/>
            <person name="Baker R."/>
            <person name="Thomas B.C."/>
            <person name="Morowitz M.J."/>
            <person name="Banfield J.F."/>
        </authorList>
    </citation>
    <scope>NUCLEOTIDE SEQUENCE [LARGE SCALE GENOMIC DNA]</scope>
    <source>
        <strain evidence="1">S2_005_003_R2_42</strain>
    </source>
</reference>
<comment type="caution">
    <text evidence="1">The sequence shown here is derived from an EMBL/GenBank/DDBJ whole genome shotgun (WGS) entry which is preliminary data.</text>
</comment>